<keyword evidence="3 8" id="KW-0597">Phosphoprotein</keyword>
<dbReference type="Pfam" id="PF12833">
    <property type="entry name" value="HTH_18"/>
    <property type="match status" value="1"/>
</dbReference>
<dbReference type="InterPro" id="IPR001789">
    <property type="entry name" value="Sig_transdc_resp-reg_receiver"/>
</dbReference>
<evidence type="ECO:0000256" key="1">
    <source>
        <dbReference type="ARBA" id="ARBA00004496"/>
    </source>
</evidence>
<dbReference type="InterPro" id="IPR020449">
    <property type="entry name" value="Tscrpt_reg_AraC-type_HTH"/>
</dbReference>
<evidence type="ECO:0000256" key="7">
    <source>
        <dbReference type="ARBA" id="ARBA00023163"/>
    </source>
</evidence>
<comment type="caution">
    <text evidence="11">The sequence shown here is derived from an EMBL/GenBank/DDBJ whole genome shotgun (WGS) entry which is preliminary data.</text>
</comment>
<dbReference type="InterPro" id="IPR051552">
    <property type="entry name" value="HptR"/>
</dbReference>
<dbReference type="RefSeq" id="WP_108995627.1">
    <property type="nucleotide sequence ID" value="NZ_BDQX01000394.1"/>
</dbReference>
<keyword evidence="4" id="KW-0902">Two-component regulatory system</keyword>
<evidence type="ECO:0000256" key="5">
    <source>
        <dbReference type="ARBA" id="ARBA00023015"/>
    </source>
</evidence>
<dbReference type="InterPro" id="IPR018060">
    <property type="entry name" value="HTH_AraC"/>
</dbReference>
<keyword evidence="12" id="KW-1185">Reference proteome</keyword>
<evidence type="ECO:0000259" key="9">
    <source>
        <dbReference type="PROSITE" id="PS01124"/>
    </source>
</evidence>
<dbReference type="Proteomes" id="UP000245202">
    <property type="component" value="Unassembled WGS sequence"/>
</dbReference>
<evidence type="ECO:0000259" key="10">
    <source>
        <dbReference type="PROSITE" id="PS50110"/>
    </source>
</evidence>
<accession>A0A2R5EX73</accession>
<dbReference type="EMBL" id="BDQX01000394">
    <property type="protein sequence ID" value="GBG11306.1"/>
    <property type="molecule type" value="Genomic_DNA"/>
</dbReference>
<dbReference type="SMART" id="SM00448">
    <property type="entry name" value="REC"/>
    <property type="match status" value="1"/>
</dbReference>
<dbReference type="GO" id="GO:0000160">
    <property type="term" value="P:phosphorelay signal transduction system"/>
    <property type="evidence" value="ECO:0007669"/>
    <property type="project" value="UniProtKB-KW"/>
</dbReference>
<evidence type="ECO:0000256" key="2">
    <source>
        <dbReference type="ARBA" id="ARBA00022490"/>
    </source>
</evidence>
<dbReference type="InterPro" id="IPR011006">
    <property type="entry name" value="CheY-like_superfamily"/>
</dbReference>
<dbReference type="Gene3D" id="1.10.10.60">
    <property type="entry name" value="Homeodomain-like"/>
    <property type="match status" value="2"/>
</dbReference>
<dbReference type="PROSITE" id="PS50110">
    <property type="entry name" value="RESPONSE_REGULATORY"/>
    <property type="match status" value="1"/>
</dbReference>
<feature type="modified residue" description="4-aspartylphosphate" evidence="8">
    <location>
        <position position="60"/>
    </location>
</feature>
<keyword evidence="7" id="KW-0804">Transcription</keyword>
<name>A0A2R5EX73_9BACL</name>
<gene>
    <name evidence="11" type="ORF">PAT3040_06107</name>
</gene>
<evidence type="ECO:0000256" key="4">
    <source>
        <dbReference type="ARBA" id="ARBA00023012"/>
    </source>
</evidence>
<feature type="domain" description="HTH araC/xylS-type" evidence="9">
    <location>
        <begin position="424"/>
        <end position="522"/>
    </location>
</feature>
<keyword evidence="5" id="KW-0805">Transcription regulation</keyword>
<evidence type="ECO:0000256" key="8">
    <source>
        <dbReference type="PROSITE-ProRule" id="PRU00169"/>
    </source>
</evidence>
<dbReference type="GO" id="GO:0043565">
    <property type="term" value="F:sequence-specific DNA binding"/>
    <property type="evidence" value="ECO:0007669"/>
    <property type="project" value="InterPro"/>
</dbReference>
<dbReference type="GO" id="GO:0005737">
    <property type="term" value="C:cytoplasm"/>
    <property type="evidence" value="ECO:0007669"/>
    <property type="project" value="UniProtKB-SubCell"/>
</dbReference>
<dbReference type="PROSITE" id="PS01124">
    <property type="entry name" value="HTH_ARAC_FAMILY_2"/>
    <property type="match status" value="1"/>
</dbReference>
<dbReference type="PANTHER" id="PTHR42713">
    <property type="entry name" value="HISTIDINE KINASE-RELATED"/>
    <property type="match status" value="1"/>
</dbReference>
<dbReference type="SUPFAM" id="SSF46689">
    <property type="entry name" value="Homeodomain-like"/>
    <property type="match status" value="2"/>
</dbReference>
<dbReference type="PRINTS" id="PR00032">
    <property type="entry name" value="HTHARAC"/>
</dbReference>
<dbReference type="CDD" id="cd17536">
    <property type="entry name" value="REC_YesN-like"/>
    <property type="match status" value="1"/>
</dbReference>
<keyword evidence="6 11" id="KW-0238">DNA-binding</keyword>
<dbReference type="GO" id="GO:0003700">
    <property type="term" value="F:DNA-binding transcription factor activity"/>
    <property type="evidence" value="ECO:0007669"/>
    <property type="project" value="InterPro"/>
</dbReference>
<dbReference type="Gene3D" id="3.40.50.2300">
    <property type="match status" value="1"/>
</dbReference>
<protein>
    <submittedName>
        <fullName evidence="11">DNA-binding response regulator</fullName>
    </submittedName>
</protein>
<comment type="subcellular location">
    <subcellularLocation>
        <location evidence="1">Cytoplasm</location>
    </subcellularLocation>
</comment>
<dbReference type="Pfam" id="PF00072">
    <property type="entry name" value="Response_reg"/>
    <property type="match status" value="1"/>
</dbReference>
<sequence length="531" mass="59536">MAASEYCRVLIVDDEVLIRQGIKHFMAWEQEGFHIVGEASNGQEALERIAELRPHIVITDIVMPVMDGEELTRQIKKHYPEIEVIVLSSFGEFDYVRSTFQSGVADYILKPKLDLQHLLTVLKMTAQRIPSLGAKESSGGGYAPSLEQKLERLLSGYDADFSADELRETFPHPLFLLAGFDPRVLEEGVQLSAVQLQEKLTGLLASSSSSERNLPVIRALPIEGQLRAVLINADQSAMDEAVRIAGMAAVSLSAAGQRIPIAVTNPFPDVKELRDVYNGSLTRLLGYAFYLPDMGVLQEGKLPPPVLQTESFHLNRFTEDFKRGQFHQAFHYLRDHAKAMAGDYTTDVFAFKSFLGNLVFNITVLLGNMEYDARELEKDKYRHFKAIEDAKSASEALNCLDAFIAEAEACISDKAALPGNANMKKLLDYIHQHYAEPLNLTDMAKHFHFNASYLSSYFSAHNSEGFVDYLHKVRIEKAEELLRKGDAMISEISGMVGYSDHSYFCKVFKKSTGLSPSRYRRQFVGEEKGRV</sequence>
<evidence type="ECO:0000256" key="3">
    <source>
        <dbReference type="ARBA" id="ARBA00022553"/>
    </source>
</evidence>
<dbReference type="PANTHER" id="PTHR42713:SF3">
    <property type="entry name" value="TRANSCRIPTIONAL REGULATORY PROTEIN HPTR"/>
    <property type="match status" value="1"/>
</dbReference>
<dbReference type="AlphaFoldDB" id="A0A2R5EX73"/>
<evidence type="ECO:0000313" key="11">
    <source>
        <dbReference type="EMBL" id="GBG11306.1"/>
    </source>
</evidence>
<organism evidence="11 12">
    <name type="scientific">Paenibacillus agaridevorans</name>
    <dbReference type="NCBI Taxonomy" id="171404"/>
    <lineage>
        <taxon>Bacteria</taxon>
        <taxon>Bacillati</taxon>
        <taxon>Bacillota</taxon>
        <taxon>Bacilli</taxon>
        <taxon>Bacillales</taxon>
        <taxon>Paenibacillaceae</taxon>
        <taxon>Paenibacillus</taxon>
    </lineage>
</organism>
<dbReference type="SMART" id="SM00342">
    <property type="entry name" value="HTH_ARAC"/>
    <property type="match status" value="1"/>
</dbReference>
<evidence type="ECO:0000256" key="6">
    <source>
        <dbReference type="ARBA" id="ARBA00023125"/>
    </source>
</evidence>
<keyword evidence="2" id="KW-0963">Cytoplasm</keyword>
<proteinExistence type="predicted"/>
<feature type="domain" description="Response regulatory" evidence="10">
    <location>
        <begin position="8"/>
        <end position="125"/>
    </location>
</feature>
<dbReference type="SUPFAM" id="SSF52172">
    <property type="entry name" value="CheY-like"/>
    <property type="match status" value="1"/>
</dbReference>
<reference evidence="11 12" key="1">
    <citation type="submission" date="2017-08" db="EMBL/GenBank/DDBJ databases">
        <title>Substantial Increase in Enzyme Production by Combined Drug-Resistance Mutations in Paenibacillus agaridevorans.</title>
        <authorList>
            <person name="Tanaka Y."/>
            <person name="Funane K."/>
            <person name="Hosaka T."/>
            <person name="Shiwa Y."/>
            <person name="Fujita N."/>
            <person name="Miyazaki T."/>
            <person name="Yoshikawa H."/>
            <person name="Murakami K."/>
            <person name="Kasahara K."/>
            <person name="Inaoka T."/>
            <person name="Hiraga Y."/>
            <person name="Ochi K."/>
        </authorList>
    </citation>
    <scope>NUCLEOTIDE SEQUENCE [LARGE SCALE GENOMIC DNA]</scope>
    <source>
        <strain evidence="11 12">T-3040</strain>
    </source>
</reference>
<dbReference type="InterPro" id="IPR009057">
    <property type="entry name" value="Homeodomain-like_sf"/>
</dbReference>
<evidence type="ECO:0000313" key="12">
    <source>
        <dbReference type="Proteomes" id="UP000245202"/>
    </source>
</evidence>